<dbReference type="AlphaFoldDB" id="A0A8J3DM46"/>
<reference evidence="1" key="2">
    <citation type="submission" date="2020-09" db="EMBL/GenBank/DDBJ databases">
        <authorList>
            <person name="Sun Q."/>
            <person name="Kim S."/>
        </authorList>
    </citation>
    <scope>NUCLEOTIDE SEQUENCE</scope>
    <source>
        <strain evidence="1">KCTC 42249</strain>
    </source>
</reference>
<keyword evidence="2" id="KW-1185">Reference proteome</keyword>
<sequence>MPFLRERLDADAREYAERTATRIRRKENTGFAGLLDALDELATGVTADCGGR</sequence>
<evidence type="ECO:0000313" key="1">
    <source>
        <dbReference type="EMBL" id="GHD04998.1"/>
    </source>
</evidence>
<dbReference type="Proteomes" id="UP000630142">
    <property type="component" value="Unassembled WGS sequence"/>
</dbReference>
<accession>A0A8J3DM46</accession>
<dbReference type="RefSeq" id="WP_189500723.1">
    <property type="nucleotide sequence ID" value="NZ_BMZQ01000001.1"/>
</dbReference>
<organism evidence="1 2">
    <name type="scientific">Tianweitania populi</name>
    <dbReference type="NCBI Taxonomy" id="1607949"/>
    <lineage>
        <taxon>Bacteria</taxon>
        <taxon>Pseudomonadati</taxon>
        <taxon>Pseudomonadota</taxon>
        <taxon>Alphaproteobacteria</taxon>
        <taxon>Hyphomicrobiales</taxon>
        <taxon>Phyllobacteriaceae</taxon>
        <taxon>Tianweitania</taxon>
    </lineage>
</organism>
<dbReference type="EMBL" id="BMZQ01000001">
    <property type="protein sequence ID" value="GHD04998.1"/>
    <property type="molecule type" value="Genomic_DNA"/>
</dbReference>
<proteinExistence type="predicted"/>
<comment type="caution">
    <text evidence="1">The sequence shown here is derived from an EMBL/GenBank/DDBJ whole genome shotgun (WGS) entry which is preliminary data.</text>
</comment>
<gene>
    <name evidence="1" type="ORF">GCM10016234_00310</name>
</gene>
<protein>
    <submittedName>
        <fullName evidence="1">Uncharacterized protein</fullName>
    </submittedName>
</protein>
<name>A0A8J3DM46_9HYPH</name>
<evidence type="ECO:0000313" key="2">
    <source>
        <dbReference type="Proteomes" id="UP000630142"/>
    </source>
</evidence>
<reference evidence="1" key="1">
    <citation type="journal article" date="2014" name="Int. J. Syst. Evol. Microbiol.">
        <title>Complete genome sequence of Corynebacterium casei LMG S-19264T (=DSM 44701T), isolated from a smear-ripened cheese.</title>
        <authorList>
            <consortium name="US DOE Joint Genome Institute (JGI-PGF)"/>
            <person name="Walter F."/>
            <person name="Albersmeier A."/>
            <person name="Kalinowski J."/>
            <person name="Ruckert C."/>
        </authorList>
    </citation>
    <scope>NUCLEOTIDE SEQUENCE</scope>
    <source>
        <strain evidence="1">KCTC 42249</strain>
    </source>
</reference>